<dbReference type="AlphaFoldDB" id="A0A1T3CEY0"/>
<comment type="catalytic activity">
    <reaction evidence="1 7">
        <text>5-hydroxyisourate + H2O = 5-hydroxy-2-oxo-4-ureido-2,5-dihydro-1H-imidazole-5-carboxylate + H(+)</text>
        <dbReference type="Rhea" id="RHEA:23736"/>
        <dbReference type="ChEBI" id="CHEBI:15377"/>
        <dbReference type="ChEBI" id="CHEBI:15378"/>
        <dbReference type="ChEBI" id="CHEBI:18072"/>
        <dbReference type="ChEBI" id="CHEBI:58639"/>
        <dbReference type="EC" id="3.5.2.17"/>
    </reaction>
</comment>
<dbReference type="Proteomes" id="UP000191004">
    <property type="component" value="Unassembled WGS sequence"/>
</dbReference>
<evidence type="ECO:0000313" key="10">
    <source>
        <dbReference type="Proteomes" id="UP000191004"/>
    </source>
</evidence>
<dbReference type="InterPro" id="IPR023419">
    <property type="entry name" value="Transthyretin_CS"/>
</dbReference>
<dbReference type="PANTHER" id="PTHR10395">
    <property type="entry name" value="URICASE AND TRANSTHYRETIN-RELATED"/>
    <property type="match status" value="1"/>
</dbReference>
<feature type="domain" description="Transthyretin/hydroxyisourate hydrolase" evidence="8">
    <location>
        <begin position="7"/>
        <end position="135"/>
    </location>
</feature>
<dbReference type="Pfam" id="PF00576">
    <property type="entry name" value="Transthyretin"/>
    <property type="match status" value="1"/>
</dbReference>
<dbReference type="PROSITE" id="PS00769">
    <property type="entry name" value="TRANSTHYRETIN_2"/>
    <property type="match status" value="1"/>
</dbReference>
<evidence type="ECO:0000256" key="3">
    <source>
        <dbReference type="ARBA" id="ARBA00009850"/>
    </source>
</evidence>
<dbReference type="InterPro" id="IPR023416">
    <property type="entry name" value="Transthyretin/HIU_hydrolase_d"/>
</dbReference>
<dbReference type="InterPro" id="IPR023418">
    <property type="entry name" value="Thyroxine_BS"/>
</dbReference>
<dbReference type="GO" id="GO:0006144">
    <property type="term" value="P:purine nucleobase metabolic process"/>
    <property type="evidence" value="ECO:0007669"/>
    <property type="project" value="UniProtKB-KW"/>
</dbReference>
<evidence type="ECO:0000256" key="2">
    <source>
        <dbReference type="ARBA" id="ARBA00002704"/>
    </source>
</evidence>
<dbReference type="EC" id="3.5.2.17" evidence="7"/>
<evidence type="ECO:0000256" key="7">
    <source>
        <dbReference type="RuleBase" id="RU361270"/>
    </source>
</evidence>
<evidence type="ECO:0000256" key="5">
    <source>
        <dbReference type="ARBA" id="ARBA00022631"/>
    </source>
</evidence>
<dbReference type="Gene3D" id="2.60.40.180">
    <property type="entry name" value="Transthyretin/hydroxyisourate hydrolase domain"/>
    <property type="match status" value="1"/>
</dbReference>
<keyword evidence="6 7" id="KW-0378">Hydrolase</keyword>
<proteinExistence type="inferred from homology"/>
<dbReference type="PROSITE" id="PS00768">
    <property type="entry name" value="TRANSTHYRETIN_1"/>
    <property type="match status" value="1"/>
</dbReference>
<dbReference type="InterPro" id="IPR014306">
    <property type="entry name" value="Hydroxyisourate_hydrolase"/>
</dbReference>
<dbReference type="PANTHER" id="PTHR10395:SF7">
    <property type="entry name" value="5-HYDROXYISOURATE HYDROLASE"/>
    <property type="match status" value="1"/>
</dbReference>
<dbReference type="CDD" id="cd05822">
    <property type="entry name" value="TLP_HIUase"/>
    <property type="match status" value="1"/>
</dbReference>
<dbReference type="GO" id="GO:0033971">
    <property type="term" value="F:hydroxyisourate hydrolase activity"/>
    <property type="evidence" value="ECO:0007669"/>
    <property type="project" value="UniProtKB-EC"/>
</dbReference>
<comment type="similarity">
    <text evidence="3 7">Belongs to the transthyretin family. 5-hydroxyisourate hydrolase subfamily.</text>
</comment>
<evidence type="ECO:0000256" key="4">
    <source>
        <dbReference type="ARBA" id="ARBA00011881"/>
    </source>
</evidence>
<organism evidence="9 10">
    <name type="scientific">Trichoderma guizhouense</name>
    <dbReference type="NCBI Taxonomy" id="1491466"/>
    <lineage>
        <taxon>Eukaryota</taxon>
        <taxon>Fungi</taxon>
        <taxon>Dikarya</taxon>
        <taxon>Ascomycota</taxon>
        <taxon>Pezizomycotina</taxon>
        <taxon>Sordariomycetes</taxon>
        <taxon>Hypocreomycetidae</taxon>
        <taxon>Hypocreales</taxon>
        <taxon>Hypocreaceae</taxon>
        <taxon>Trichoderma</taxon>
    </lineage>
</organism>
<keyword evidence="10" id="KW-1185">Reference proteome</keyword>
<accession>A0A1T3CEY0</accession>
<gene>
    <name evidence="9" type="ORF">A0O28_0052110</name>
</gene>
<keyword evidence="5 7" id="KW-0659">Purine metabolism</keyword>
<evidence type="ECO:0000313" key="9">
    <source>
        <dbReference type="EMBL" id="OPB39505.1"/>
    </source>
</evidence>
<dbReference type="InterPro" id="IPR036817">
    <property type="entry name" value="Transthyretin/HIU_hydrolase_sf"/>
</dbReference>
<name>A0A1T3CEY0_9HYPO</name>
<dbReference type="SUPFAM" id="SSF49472">
    <property type="entry name" value="Transthyretin (synonym: prealbumin)"/>
    <property type="match status" value="1"/>
</dbReference>
<dbReference type="NCBIfam" id="TIGR02962">
    <property type="entry name" value="hdxy_isourate"/>
    <property type="match status" value="1"/>
</dbReference>
<protein>
    <recommendedName>
        <fullName evidence="7">5-hydroxyisourate hydrolase</fullName>
        <shortName evidence="7">HIU hydrolase</shortName>
        <shortName evidence="7">HIUHase</shortName>
        <ecNumber evidence="7">3.5.2.17</ecNumber>
    </recommendedName>
</protein>
<comment type="function">
    <text evidence="2">Catalyzes the hydrolysis of 5-hydroxyisourate (HIU) to 2-oxo-4-hydroxy-4-carboxy-5-ureidoimidazoline (OHCU).</text>
</comment>
<comment type="caution">
    <text evidence="9">The sequence shown here is derived from an EMBL/GenBank/DDBJ whole genome shotgun (WGS) entry which is preliminary data.</text>
</comment>
<evidence type="ECO:0000256" key="6">
    <source>
        <dbReference type="ARBA" id="ARBA00022801"/>
    </source>
</evidence>
<dbReference type="EMBL" id="LVVK01000019">
    <property type="protein sequence ID" value="OPB39505.1"/>
    <property type="molecule type" value="Genomic_DNA"/>
</dbReference>
<comment type="subunit">
    <text evidence="4 7">Homotetramer.</text>
</comment>
<evidence type="ECO:0000259" key="8">
    <source>
        <dbReference type="Pfam" id="PF00576"/>
    </source>
</evidence>
<sequence>MADKDRITCHVLDTTAGRPAKGIRVRLEGPVPSSPNAHTLVNTFESLTNDDGRITVWLPYSSESSAGEVPVYTLEDVLGAVKGPSRWTLRFDTAGYFGEENTFFPEATIVFRVEEGQHYHVPLLLSPYSYTTYRGS</sequence>
<reference evidence="9 10" key="1">
    <citation type="submission" date="2016-04" db="EMBL/GenBank/DDBJ databases">
        <title>Multiple horizontal gene transfer events from other fungi enriched the ability of the initially mycotrophic fungus Trichoderma (Ascomycota) to feed on dead plant biomass.</title>
        <authorList>
            <person name="Atanasova L."/>
            <person name="Chenthamara K."/>
            <person name="Zhang J."/>
            <person name="Grujic M."/>
            <person name="Henrissat B."/>
            <person name="Kuo A."/>
            <person name="Aertz A."/>
            <person name="Salamov A."/>
            <person name="Lipzen A."/>
            <person name="Labutti K."/>
            <person name="Barry K."/>
            <person name="Miao Y."/>
            <person name="Rahimi M.J."/>
            <person name="Shen Q."/>
            <person name="Grigoriev I.V."/>
            <person name="Kubicek C.P."/>
            <person name="Druzhinina I.S."/>
        </authorList>
    </citation>
    <scope>NUCLEOTIDE SEQUENCE [LARGE SCALE GENOMIC DNA]</scope>
    <source>
        <strain evidence="9 10">NJAU 4742</strain>
    </source>
</reference>
<evidence type="ECO:0000256" key="1">
    <source>
        <dbReference type="ARBA" id="ARBA00001043"/>
    </source>
</evidence>
<dbReference type="OrthoDB" id="10265230at2759"/>